<name>A0A1I7TXL5_9PELO</name>
<proteinExistence type="predicted"/>
<dbReference type="Proteomes" id="UP000095282">
    <property type="component" value="Unplaced"/>
</dbReference>
<sequence>MNIEFRVGDFSWGVVDFFACLCVVFRKYASMSTTRKGAEPTSLFSMALSRRNGKKNKVVIKLSCIYFMCSKTDTFFHFGLPTSQKRKL</sequence>
<keyword evidence="1" id="KW-1185">Reference proteome</keyword>
<evidence type="ECO:0000313" key="1">
    <source>
        <dbReference type="Proteomes" id="UP000095282"/>
    </source>
</evidence>
<evidence type="ECO:0000313" key="2">
    <source>
        <dbReference type="WBParaSite" id="Csp11.Scaffold629.g12815.t1"/>
    </source>
</evidence>
<protein>
    <submittedName>
        <fullName evidence="2">Secreted protein</fullName>
    </submittedName>
</protein>
<reference evidence="2" key="1">
    <citation type="submission" date="2016-11" db="UniProtKB">
        <authorList>
            <consortium name="WormBaseParasite"/>
        </authorList>
    </citation>
    <scope>IDENTIFICATION</scope>
</reference>
<accession>A0A1I7TXL5</accession>
<dbReference type="WBParaSite" id="Csp11.Scaffold629.g12815.t1">
    <property type="protein sequence ID" value="Csp11.Scaffold629.g12815.t1"/>
    <property type="gene ID" value="Csp11.Scaffold629.g12815"/>
</dbReference>
<organism evidence="1 2">
    <name type="scientific">Caenorhabditis tropicalis</name>
    <dbReference type="NCBI Taxonomy" id="1561998"/>
    <lineage>
        <taxon>Eukaryota</taxon>
        <taxon>Metazoa</taxon>
        <taxon>Ecdysozoa</taxon>
        <taxon>Nematoda</taxon>
        <taxon>Chromadorea</taxon>
        <taxon>Rhabditida</taxon>
        <taxon>Rhabditina</taxon>
        <taxon>Rhabditomorpha</taxon>
        <taxon>Rhabditoidea</taxon>
        <taxon>Rhabditidae</taxon>
        <taxon>Peloderinae</taxon>
        <taxon>Caenorhabditis</taxon>
    </lineage>
</organism>
<dbReference type="AlphaFoldDB" id="A0A1I7TXL5"/>